<evidence type="ECO:0000259" key="10">
    <source>
        <dbReference type="Pfam" id="PF00384"/>
    </source>
</evidence>
<comment type="cofactor">
    <cofactor evidence="1">
        <name>Mo-bis(molybdopterin guanine dinucleotide)</name>
        <dbReference type="ChEBI" id="CHEBI:60539"/>
    </cofactor>
</comment>
<dbReference type="InterPro" id="IPR037951">
    <property type="entry name" value="MopB_CT_YdeP"/>
</dbReference>
<dbReference type="InterPro" id="IPR009010">
    <property type="entry name" value="Asp_de-COase-like_dom_sf"/>
</dbReference>
<evidence type="ECO:0000256" key="4">
    <source>
        <dbReference type="ARBA" id="ARBA00022485"/>
    </source>
</evidence>
<dbReference type="CDD" id="cd02767">
    <property type="entry name" value="MopB_ydeP"/>
    <property type="match status" value="1"/>
</dbReference>
<dbReference type="RefSeq" id="WP_380124911.1">
    <property type="nucleotide sequence ID" value="NZ_JBHSIU010000066.1"/>
</dbReference>
<dbReference type="PANTHER" id="PTHR43105">
    <property type="entry name" value="RESPIRATORY NITRATE REDUCTASE"/>
    <property type="match status" value="1"/>
</dbReference>
<keyword evidence="6" id="KW-0479">Metal-binding</keyword>
<keyword evidence="4" id="KW-0004">4Fe-4S</keyword>
<keyword evidence="8" id="KW-0408">Iron</keyword>
<dbReference type="Pfam" id="PF00384">
    <property type="entry name" value="Molybdopterin"/>
    <property type="match status" value="1"/>
</dbReference>
<dbReference type="InterPro" id="IPR006657">
    <property type="entry name" value="MoPterin_dinucl-bd_dom"/>
</dbReference>
<evidence type="ECO:0000256" key="5">
    <source>
        <dbReference type="ARBA" id="ARBA00022505"/>
    </source>
</evidence>
<evidence type="ECO:0000256" key="7">
    <source>
        <dbReference type="ARBA" id="ARBA00023002"/>
    </source>
</evidence>
<dbReference type="Gene3D" id="2.40.40.20">
    <property type="match status" value="1"/>
</dbReference>
<evidence type="ECO:0000313" key="13">
    <source>
        <dbReference type="Proteomes" id="UP001595912"/>
    </source>
</evidence>
<dbReference type="Pfam" id="PF01568">
    <property type="entry name" value="Molydop_binding"/>
    <property type="match status" value="1"/>
</dbReference>
<keyword evidence="7" id="KW-0560">Oxidoreductase</keyword>
<evidence type="ECO:0000256" key="3">
    <source>
        <dbReference type="ARBA" id="ARBA00010312"/>
    </source>
</evidence>
<evidence type="ECO:0000256" key="6">
    <source>
        <dbReference type="ARBA" id="ARBA00022723"/>
    </source>
</evidence>
<accession>A0ABV9WBV6</accession>
<keyword evidence="13" id="KW-1185">Reference proteome</keyword>
<comment type="similarity">
    <text evidence="3">Belongs to the prokaryotic molybdopterin-containing oxidoreductase family.</text>
</comment>
<dbReference type="Proteomes" id="UP001595912">
    <property type="component" value="Unassembled WGS sequence"/>
</dbReference>
<dbReference type="CDD" id="cd02787">
    <property type="entry name" value="MopB_CT_ydeP"/>
    <property type="match status" value="1"/>
</dbReference>
<organism evidence="12 13">
    <name type="scientific">Dactylosporangium cerinum</name>
    <dbReference type="NCBI Taxonomy" id="1434730"/>
    <lineage>
        <taxon>Bacteria</taxon>
        <taxon>Bacillati</taxon>
        <taxon>Actinomycetota</taxon>
        <taxon>Actinomycetes</taxon>
        <taxon>Micromonosporales</taxon>
        <taxon>Micromonosporaceae</taxon>
        <taxon>Dactylosporangium</taxon>
    </lineage>
</organism>
<dbReference type="InterPro" id="IPR006656">
    <property type="entry name" value="Mopterin_OxRdtase"/>
</dbReference>
<protein>
    <submittedName>
        <fullName evidence="12">FdhF/YdeP family oxidoreductase</fullName>
    </submittedName>
</protein>
<gene>
    <name evidence="12" type="ORF">ACFPIJ_43810</name>
</gene>
<feature type="domain" description="Molybdopterin dinucleotide-binding" evidence="11">
    <location>
        <begin position="667"/>
        <end position="772"/>
    </location>
</feature>
<reference evidence="13" key="1">
    <citation type="journal article" date="2019" name="Int. J. Syst. Evol. Microbiol.">
        <title>The Global Catalogue of Microorganisms (GCM) 10K type strain sequencing project: providing services to taxonomists for standard genome sequencing and annotation.</title>
        <authorList>
            <consortium name="The Broad Institute Genomics Platform"/>
            <consortium name="The Broad Institute Genome Sequencing Center for Infectious Disease"/>
            <person name="Wu L."/>
            <person name="Ma J."/>
        </authorList>
    </citation>
    <scope>NUCLEOTIDE SEQUENCE [LARGE SCALE GENOMIC DNA]</scope>
    <source>
        <strain evidence="13">CGMCC 4.7152</strain>
    </source>
</reference>
<evidence type="ECO:0000313" key="12">
    <source>
        <dbReference type="EMBL" id="MFC5004741.1"/>
    </source>
</evidence>
<evidence type="ECO:0000256" key="9">
    <source>
        <dbReference type="ARBA" id="ARBA00023014"/>
    </source>
</evidence>
<dbReference type="Gene3D" id="3.40.50.740">
    <property type="match status" value="1"/>
</dbReference>
<evidence type="ECO:0000256" key="2">
    <source>
        <dbReference type="ARBA" id="ARBA00001966"/>
    </source>
</evidence>
<dbReference type="Gene3D" id="3.40.228.10">
    <property type="entry name" value="Dimethylsulfoxide Reductase, domain 2"/>
    <property type="match status" value="1"/>
</dbReference>
<evidence type="ECO:0000256" key="8">
    <source>
        <dbReference type="ARBA" id="ARBA00023004"/>
    </source>
</evidence>
<keyword evidence="5" id="KW-0500">Molybdenum</keyword>
<sequence length="786" mass="86106">MPHSDENHDAEQLMMGAVPGEPALGRGPVRNGGYSRHEYHHPAAGWGAARSVGEVLERAGEPPEGVRALFVMNQEDGGFDCPGCAWPDDPNGLHLDICENGVKHVTWELTRAKAGAAFFAAHPVRELAQWSDHDLEAVGRLAEPLQYDPASDTYQPITWNDAFTLVGDTLRALPSPDQAAFYTSGRLSNEATFLYQLWTREFGTNNQPDCSNMCHEATGRALTAALGTGKGTVDLHDWEAADAIWVMGDNAASNAPRMLTWLAEADRRGAQLVHINPLREAASRRTIVPHEFADMATFRTTRIGTMTVQVRIGGDMALLRGVAKAVLEAADGEPGVLDREFIDRHTHGFDGYRELVAATPWPDLVQGSGVAEADIRRLADSYLHSERVIIAWCLGLTQHEHGVDTVREIVNLLLLRGNIGREGAGPCPVRGHSNVQGNRTCGINHRPDAQFLDRLAEVCGIRPPREHGLGTVETIQAMHRGDIRVFVALGGNFALASPDLQYTAEALRNCDLTVQVSTKLNRSHLVHGRRALILPCLGRTERDIQASGEQGVTVEDSMAMVHISYGMKDPASPHLRSEPAILAGLARATLPDSATPWQDYAADYDRIRDTMARVLDGFEDFNRRARHPHGFRIVQPARDRVFLTPTARAEFSSAALPDDTDPGDGRLLLTTIRSHDQFNTTIYSNDDRYRGLKGLRTVIFMNDADMRERGLDEFDLVDVTSFSRDGSRRAVHGYRAVRYDIPPGCAAGYMPELNVLCGIADVSTQSEQPVTKHLVVEVTPAAADGG</sequence>
<comment type="caution">
    <text evidence="12">The sequence shown here is derived from an EMBL/GenBank/DDBJ whole genome shotgun (WGS) entry which is preliminary data.</text>
</comment>
<evidence type="ECO:0000259" key="11">
    <source>
        <dbReference type="Pfam" id="PF01568"/>
    </source>
</evidence>
<proteinExistence type="inferred from homology"/>
<name>A0ABV9WBV6_9ACTN</name>
<comment type="cofactor">
    <cofactor evidence="2">
        <name>[4Fe-4S] cluster</name>
        <dbReference type="ChEBI" id="CHEBI:49883"/>
    </cofactor>
</comment>
<dbReference type="InterPro" id="IPR041953">
    <property type="entry name" value="YdeP_MopB"/>
</dbReference>
<dbReference type="PIRSF" id="PIRSF000144">
    <property type="entry name" value="CbbBc"/>
    <property type="match status" value="1"/>
</dbReference>
<dbReference type="PANTHER" id="PTHR43105:SF4">
    <property type="entry name" value="PROTEIN YDEP"/>
    <property type="match status" value="1"/>
</dbReference>
<dbReference type="SUPFAM" id="SSF50692">
    <property type="entry name" value="ADC-like"/>
    <property type="match status" value="1"/>
</dbReference>
<keyword evidence="9" id="KW-0411">Iron-sulfur</keyword>
<dbReference type="InterPro" id="IPR010046">
    <property type="entry name" value="Mopterin_OxRdtse_a_bac"/>
</dbReference>
<evidence type="ECO:0000256" key="1">
    <source>
        <dbReference type="ARBA" id="ARBA00001942"/>
    </source>
</evidence>
<dbReference type="SUPFAM" id="SSF53706">
    <property type="entry name" value="Formate dehydrogenase/DMSO reductase, domains 1-3"/>
    <property type="match status" value="1"/>
</dbReference>
<dbReference type="InterPro" id="IPR050123">
    <property type="entry name" value="Prok_molybdopt-oxidoreductase"/>
</dbReference>
<dbReference type="EMBL" id="JBHSIU010000066">
    <property type="protein sequence ID" value="MFC5004741.1"/>
    <property type="molecule type" value="Genomic_DNA"/>
</dbReference>
<feature type="domain" description="Molybdopterin oxidoreductase" evidence="10">
    <location>
        <begin position="151"/>
        <end position="515"/>
    </location>
</feature>
<dbReference type="NCBIfam" id="TIGR01701">
    <property type="entry name" value="Fdhalpha-like"/>
    <property type="match status" value="1"/>
</dbReference>